<organism evidence="2 3">
    <name type="scientific">Pleurodeles waltl</name>
    <name type="common">Iberian ribbed newt</name>
    <dbReference type="NCBI Taxonomy" id="8319"/>
    <lineage>
        <taxon>Eukaryota</taxon>
        <taxon>Metazoa</taxon>
        <taxon>Chordata</taxon>
        <taxon>Craniata</taxon>
        <taxon>Vertebrata</taxon>
        <taxon>Euteleostomi</taxon>
        <taxon>Amphibia</taxon>
        <taxon>Batrachia</taxon>
        <taxon>Caudata</taxon>
        <taxon>Salamandroidea</taxon>
        <taxon>Salamandridae</taxon>
        <taxon>Pleurodelinae</taxon>
        <taxon>Pleurodeles</taxon>
    </lineage>
</organism>
<comment type="caution">
    <text evidence="2">The sequence shown here is derived from an EMBL/GenBank/DDBJ whole genome shotgun (WGS) entry which is preliminary data.</text>
</comment>
<sequence length="91" mass="10099">MANAEAGRNYKPRKTSPEGRGCSPGGGVDDRLTRQIRAEARTKTMHPVETDQPWRRAAGTFRRQGRVSSPATLWEECGQGRYGPKAGQDRE</sequence>
<dbReference type="AlphaFoldDB" id="A0AAV7TNB4"/>
<gene>
    <name evidence="2" type="ORF">NDU88_002684</name>
</gene>
<protein>
    <submittedName>
        <fullName evidence="2">Uncharacterized protein</fullName>
    </submittedName>
</protein>
<accession>A0AAV7TNB4</accession>
<keyword evidence="3" id="KW-1185">Reference proteome</keyword>
<feature type="compositionally biased region" description="Basic and acidic residues" evidence="1">
    <location>
        <begin position="28"/>
        <end position="54"/>
    </location>
</feature>
<evidence type="ECO:0000313" key="3">
    <source>
        <dbReference type="Proteomes" id="UP001066276"/>
    </source>
</evidence>
<evidence type="ECO:0000313" key="2">
    <source>
        <dbReference type="EMBL" id="KAJ1177429.1"/>
    </source>
</evidence>
<dbReference type="EMBL" id="JANPWB010000006">
    <property type="protein sequence ID" value="KAJ1177429.1"/>
    <property type="molecule type" value="Genomic_DNA"/>
</dbReference>
<dbReference type="Proteomes" id="UP001066276">
    <property type="component" value="Chromosome 3_2"/>
</dbReference>
<name>A0AAV7TNB4_PLEWA</name>
<evidence type="ECO:0000256" key="1">
    <source>
        <dbReference type="SAM" id="MobiDB-lite"/>
    </source>
</evidence>
<feature type="region of interest" description="Disordered" evidence="1">
    <location>
        <begin position="1"/>
        <end position="91"/>
    </location>
</feature>
<proteinExistence type="predicted"/>
<reference evidence="2" key="1">
    <citation type="journal article" date="2022" name="bioRxiv">
        <title>Sequencing and chromosome-scale assembly of the giantPleurodeles waltlgenome.</title>
        <authorList>
            <person name="Brown T."/>
            <person name="Elewa A."/>
            <person name="Iarovenko S."/>
            <person name="Subramanian E."/>
            <person name="Araus A.J."/>
            <person name="Petzold A."/>
            <person name="Susuki M."/>
            <person name="Suzuki K.-i.T."/>
            <person name="Hayashi T."/>
            <person name="Toyoda A."/>
            <person name="Oliveira C."/>
            <person name="Osipova E."/>
            <person name="Leigh N.D."/>
            <person name="Simon A."/>
            <person name="Yun M.H."/>
        </authorList>
    </citation>
    <scope>NUCLEOTIDE SEQUENCE</scope>
    <source>
        <strain evidence="2">20211129_DDA</strain>
        <tissue evidence="2">Liver</tissue>
    </source>
</reference>